<protein>
    <submittedName>
        <fullName evidence="1">15899_t:CDS:1</fullName>
    </submittedName>
</protein>
<evidence type="ECO:0000313" key="2">
    <source>
        <dbReference type="Proteomes" id="UP000789702"/>
    </source>
</evidence>
<evidence type="ECO:0000313" key="1">
    <source>
        <dbReference type="EMBL" id="CAG8446966.1"/>
    </source>
</evidence>
<name>A0ACA9K1X9_9GLOM</name>
<sequence length="66" mass="7591">MLYMNLREPQVVRTKGHPSGAQNWQLTSLTTRDPSGFELVDNKVRQYSICKQPGHNTRTCLNRSTE</sequence>
<dbReference type="EMBL" id="CAJVPU010000323">
    <property type="protein sequence ID" value="CAG8446966.1"/>
    <property type="molecule type" value="Genomic_DNA"/>
</dbReference>
<comment type="caution">
    <text evidence="1">The sequence shown here is derived from an EMBL/GenBank/DDBJ whole genome shotgun (WGS) entry which is preliminary data.</text>
</comment>
<keyword evidence="2" id="KW-1185">Reference proteome</keyword>
<gene>
    <name evidence="1" type="ORF">DHETER_LOCUS624</name>
</gene>
<dbReference type="Proteomes" id="UP000789702">
    <property type="component" value="Unassembled WGS sequence"/>
</dbReference>
<proteinExistence type="predicted"/>
<organism evidence="1 2">
    <name type="scientific">Dentiscutata heterogama</name>
    <dbReference type="NCBI Taxonomy" id="1316150"/>
    <lineage>
        <taxon>Eukaryota</taxon>
        <taxon>Fungi</taxon>
        <taxon>Fungi incertae sedis</taxon>
        <taxon>Mucoromycota</taxon>
        <taxon>Glomeromycotina</taxon>
        <taxon>Glomeromycetes</taxon>
        <taxon>Diversisporales</taxon>
        <taxon>Gigasporaceae</taxon>
        <taxon>Dentiscutata</taxon>
    </lineage>
</organism>
<reference evidence="1" key="1">
    <citation type="submission" date="2021-06" db="EMBL/GenBank/DDBJ databases">
        <authorList>
            <person name="Kallberg Y."/>
            <person name="Tangrot J."/>
            <person name="Rosling A."/>
        </authorList>
    </citation>
    <scope>NUCLEOTIDE SEQUENCE</scope>
    <source>
        <strain evidence="1">IL203A</strain>
    </source>
</reference>
<accession>A0ACA9K1X9</accession>